<protein>
    <submittedName>
        <fullName evidence="1">Uncharacterized protein</fullName>
    </submittedName>
</protein>
<sequence length="90" mass="10720">MEKKTLSIVDAHKEIIKVIPEYKRVLICDLNLFINKLQQEKRKPKYLTEKHVYVSYLNVLLEHLPNRPLANSDPNWMWDCQEAFSNCYNG</sequence>
<organism evidence="1">
    <name type="scientific">viral metagenome</name>
    <dbReference type="NCBI Taxonomy" id="1070528"/>
    <lineage>
        <taxon>unclassified sequences</taxon>
        <taxon>metagenomes</taxon>
        <taxon>organismal metagenomes</taxon>
    </lineage>
</organism>
<name>A0A6C0I6T5_9ZZZZ</name>
<accession>A0A6C0I6T5</accession>
<reference evidence="1" key="1">
    <citation type="journal article" date="2020" name="Nature">
        <title>Giant virus diversity and host interactions through global metagenomics.</title>
        <authorList>
            <person name="Schulz F."/>
            <person name="Roux S."/>
            <person name="Paez-Espino D."/>
            <person name="Jungbluth S."/>
            <person name="Walsh D.A."/>
            <person name="Denef V.J."/>
            <person name="McMahon K.D."/>
            <person name="Konstantinidis K.T."/>
            <person name="Eloe-Fadrosh E.A."/>
            <person name="Kyrpides N.C."/>
            <person name="Woyke T."/>
        </authorList>
    </citation>
    <scope>NUCLEOTIDE SEQUENCE</scope>
    <source>
        <strain evidence="1">GVMAG-M-3300023184-51</strain>
    </source>
</reference>
<dbReference type="EMBL" id="MN740118">
    <property type="protein sequence ID" value="QHT88519.1"/>
    <property type="molecule type" value="Genomic_DNA"/>
</dbReference>
<proteinExistence type="predicted"/>
<evidence type="ECO:0000313" key="1">
    <source>
        <dbReference type="EMBL" id="QHT88519.1"/>
    </source>
</evidence>
<dbReference type="AlphaFoldDB" id="A0A6C0I6T5"/>